<proteinExistence type="inferred from homology"/>
<feature type="chain" id="PRO_5006623806" evidence="2">
    <location>
        <begin position="23"/>
        <end position="204"/>
    </location>
</feature>
<dbReference type="RefSeq" id="WP_090895065.1">
    <property type="nucleotide sequence ID" value="NZ_CZPZ01000005.1"/>
</dbReference>
<comment type="similarity">
    <text evidence="1">Belongs to the UPF0301 (AlgH) family.</text>
</comment>
<protein>
    <submittedName>
        <fullName evidence="3">Uncharacterized protein</fullName>
    </submittedName>
</protein>
<dbReference type="AlphaFoldDB" id="A0A0S4LA05"/>
<dbReference type="PANTHER" id="PTHR30327">
    <property type="entry name" value="UNCHARACTERIZED PROTEIN YQGE"/>
    <property type="match status" value="1"/>
</dbReference>
<dbReference type="Pfam" id="PF02622">
    <property type="entry name" value="DUF179"/>
    <property type="match status" value="1"/>
</dbReference>
<sequence length="204" mass="22318">MRTAFLVGTCFLFLLHAVSASAQQEFSVTSVEKGVLLVASPSLDDPNFHQTVLLIVEHGRGGTVGLMLNRSTNVLLSEALPDLVILKGTTHRLFVGGPVEPTQLILLFRLAQLLPDTRPIVDGIYVGTPRVLERVMNNPTPNEAFRAFAGFAGWAPGQLDYEMRQGSWAVLRPGTLNIFDKDPTTLWPDCISLLQAPRTISIAR</sequence>
<evidence type="ECO:0000313" key="4">
    <source>
        <dbReference type="Proteomes" id="UP000198736"/>
    </source>
</evidence>
<dbReference type="GO" id="GO:0005829">
    <property type="term" value="C:cytosol"/>
    <property type="evidence" value="ECO:0007669"/>
    <property type="project" value="TreeGrafter"/>
</dbReference>
<evidence type="ECO:0000313" key="3">
    <source>
        <dbReference type="EMBL" id="CUS33421.1"/>
    </source>
</evidence>
<gene>
    <name evidence="3" type="ORF">COMA2_130056</name>
</gene>
<dbReference type="STRING" id="1742973.COMA2_130056"/>
<dbReference type="Gene3D" id="3.40.1740.10">
    <property type="entry name" value="VC0467-like"/>
    <property type="match status" value="1"/>
</dbReference>
<feature type="signal peptide" evidence="2">
    <location>
        <begin position="1"/>
        <end position="22"/>
    </location>
</feature>
<dbReference type="EMBL" id="CZPZ01000005">
    <property type="protein sequence ID" value="CUS33421.1"/>
    <property type="molecule type" value="Genomic_DNA"/>
</dbReference>
<dbReference type="InterPro" id="IPR003774">
    <property type="entry name" value="AlgH-like"/>
</dbReference>
<keyword evidence="2" id="KW-0732">Signal</keyword>
<reference evidence="4" key="1">
    <citation type="submission" date="2015-10" db="EMBL/GenBank/DDBJ databases">
        <authorList>
            <person name="Luecker S."/>
            <person name="Luecker S."/>
        </authorList>
    </citation>
    <scope>NUCLEOTIDE SEQUENCE [LARGE SCALE GENOMIC DNA]</scope>
</reference>
<dbReference type="PANTHER" id="PTHR30327:SF1">
    <property type="entry name" value="UPF0301 PROTEIN YQGE"/>
    <property type="match status" value="1"/>
</dbReference>
<evidence type="ECO:0000256" key="2">
    <source>
        <dbReference type="SAM" id="SignalP"/>
    </source>
</evidence>
<accession>A0A0S4LA05</accession>
<evidence type="ECO:0000256" key="1">
    <source>
        <dbReference type="ARBA" id="ARBA00009600"/>
    </source>
</evidence>
<name>A0A0S4LA05_9BACT</name>
<dbReference type="OrthoDB" id="9795412at2"/>
<organism evidence="3 4">
    <name type="scientific">Candidatus Nitrospira nitrificans</name>
    <dbReference type="NCBI Taxonomy" id="1742973"/>
    <lineage>
        <taxon>Bacteria</taxon>
        <taxon>Pseudomonadati</taxon>
        <taxon>Nitrospirota</taxon>
        <taxon>Nitrospiria</taxon>
        <taxon>Nitrospirales</taxon>
        <taxon>Nitrospiraceae</taxon>
        <taxon>Nitrospira</taxon>
    </lineage>
</organism>
<dbReference type="SUPFAM" id="SSF143456">
    <property type="entry name" value="VC0467-like"/>
    <property type="match status" value="1"/>
</dbReference>
<keyword evidence="4" id="KW-1185">Reference proteome</keyword>
<dbReference type="Proteomes" id="UP000198736">
    <property type="component" value="Unassembled WGS sequence"/>
</dbReference>